<dbReference type="Proteomes" id="UP000307720">
    <property type="component" value="Unassembled WGS sequence"/>
</dbReference>
<evidence type="ECO:0000313" key="2">
    <source>
        <dbReference type="Proteomes" id="UP000307720"/>
    </source>
</evidence>
<evidence type="ECO:0000313" key="1">
    <source>
        <dbReference type="EMBL" id="TGX96763.1"/>
    </source>
</evidence>
<dbReference type="EMBL" id="SRZB01000048">
    <property type="protein sequence ID" value="TGX96763.1"/>
    <property type="molecule type" value="Genomic_DNA"/>
</dbReference>
<comment type="caution">
    <text evidence="1">The sequence shown here is derived from an EMBL/GenBank/DDBJ whole genome shotgun (WGS) entry which is preliminary data.</text>
</comment>
<keyword evidence="2" id="KW-1185">Reference proteome</keyword>
<proteinExistence type="predicted"/>
<protein>
    <submittedName>
        <fullName evidence="1">Uncharacterized protein</fullName>
    </submittedName>
</protein>
<name>A0AC61QVN3_9FIRM</name>
<sequence length="59" mass="6807">MRKRKFTVRKSRTVFIHAARRTGRMDDVAASGYIFGQIHSNIYETSLKSLPASVRKRLP</sequence>
<organism evidence="1 2">
    <name type="scientific">Hominisplanchenecus murintestinalis</name>
    <dbReference type="NCBI Taxonomy" id="2941517"/>
    <lineage>
        <taxon>Bacteria</taxon>
        <taxon>Bacillati</taxon>
        <taxon>Bacillota</taxon>
        <taxon>Clostridia</taxon>
        <taxon>Lachnospirales</taxon>
        <taxon>Lachnospiraceae</taxon>
        <taxon>Hominisplanchenecus</taxon>
    </lineage>
</organism>
<reference evidence="1" key="1">
    <citation type="submission" date="2019-04" db="EMBL/GenBank/DDBJ databases">
        <title>Microbes associate with the intestines of laboratory mice.</title>
        <authorList>
            <person name="Navarre W."/>
            <person name="Wong E."/>
            <person name="Huang K."/>
            <person name="Tropini C."/>
            <person name="Ng K."/>
            <person name="Yu B."/>
        </authorList>
    </citation>
    <scope>NUCLEOTIDE SEQUENCE</scope>
    <source>
        <strain evidence="1">NM72_1-8</strain>
    </source>
</reference>
<accession>A0AC61QVN3</accession>
<gene>
    <name evidence="1" type="ORF">E5357_15030</name>
</gene>